<dbReference type="RefSeq" id="WP_201174495.1">
    <property type="nucleotide sequence ID" value="NZ_JAEPWM010000008.1"/>
</dbReference>
<evidence type="ECO:0000313" key="3">
    <source>
        <dbReference type="Proteomes" id="UP000630528"/>
    </source>
</evidence>
<protein>
    <submittedName>
        <fullName evidence="2">Uncharacterized protein</fullName>
    </submittedName>
</protein>
<dbReference type="EMBL" id="JAEPWM010000008">
    <property type="protein sequence ID" value="MBK6007984.1"/>
    <property type="molecule type" value="Genomic_DNA"/>
</dbReference>
<dbReference type="AlphaFoldDB" id="A0A934WMN5"/>
<comment type="caution">
    <text evidence="2">The sequence shown here is derived from an EMBL/GenBank/DDBJ whole genome shotgun (WGS) entry which is preliminary data.</text>
</comment>
<dbReference type="Proteomes" id="UP000630528">
    <property type="component" value="Unassembled WGS sequence"/>
</dbReference>
<name>A0A934WMN5_9BURK</name>
<evidence type="ECO:0000313" key="2">
    <source>
        <dbReference type="EMBL" id="MBK6007984.1"/>
    </source>
</evidence>
<feature type="region of interest" description="Disordered" evidence="1">
    <location>
        <begin position="53"/>
        <end position="72"/>
    </location>
</feature>
<gene>
    <name evidence="2" type="ORF">JJB11_17935</name>
</gene>
<reference evidence="2" key="2">
    <citation type="submission" date="2021-01" db="EMBL/GenBank/DDBJ databases">
        <authorList>
            <person name="Kang M."/>
        </authorList>
    </citation>
    <scope>NUCLEOTIDE SEQUENCE</scope>
    <source>
        <strain evidence="2">KACC 17527</strain>
    </source>
</reference>
<keyword evidence="3" id="KW-1185">Reference proteome</keyword>
<reference evidence="2" key="1">
    <citation type="journal article" date="2012" name="J. Microbiol. Biotechnol.">
        <title>Ramlibacter ginsenosidimutans sp. nov., with ginsenoside-converting activity.</title>
        <authorList>
            <person name="Wang L."/>
            <person name="An D.S."/>
            <person name="Kim S.G."/>
            <person name="Jin F.X."/>
            <person name="Kim S.C."/>
            <person name="Lee S.T."/>
            <person name="Im W.T."/>
        </authorList>
    </citation>
    <scope>NUCLEOTIDE SEQUENCE</scope>
    <source>
        <strain evidence="2">KACC 17527</strain>
    </source>
</reference>
<sequence length="72" mass="8279">MRFTACDCGVPHYGRAQRAWWMKLLWTRRLYHCASCGQFMLLSPGAIAERLAQRDRKSARRSRPAEVAVEGP</sequence>
<accession>A0A934WMN5</accession>
<proteinExistence type="predicted"/>
<evidence type="ECO:0000256" key="1">
    <source>
        <dbReference type="SAM" id="MobiDB-lite"/>
    </source>
</evidence>
<organism evidence="2 3">
    <name type="scientific">Ramlibacter ginsenosidimutans</name>
    <dbReference type="NCBI Taxonomy" id="502333"/>
    <lineage>
        <taxon>Bacteria</taxon>
        <taxon>Pseudomonadati</taxon>
        <taxon>Pseudomonadota</taxon>
        <taxon>Betaproteobacteria</taxon>
        <taxon>Burkholderiales</taxon>
        <taxon>Comamonadaceae</taxon>
        <taxon>Ramlibacter</taxon>
    </lineage>
</organism>